<keyword evidence="2" id="KW-1185">Reference proteome</keyword>
<evidence type="ECO:0000313" key="1">
    <source>
        <dbReference type="EMBL" id="GFS05992.1"/>
    </source>
</evidence>
<accession>A0AAV4I916</accession>
<reference evidence="1 2" key="1">
    <citation type="journal article" date="2021" name="Elife">
        <title>Chloroplast acquisition without the gene transfer in kleptoplastic sea slugs, Plakobranchus ocellatus.</title>
        <authorList>
            <person name="Maeda T."/>
            <person name="Takahashi S."/>
            <person name="Yoshida T."/>
            <person name="Shimamura S."/>
            <person name="Takaki Y."/>
            <person name="Nagai Y."/>
            <person name="Toyoda A."/>
            <person name="Suzuki Y."/>
            <person name="Arimoto A."/>
            <person name="Ishii H."/>
            <person name="Satoh N."/>
            <person name="Nishiyama T."/>
            <person name="Hasebe M."/>
            <person name="Maruyama T."/>
            <person name="Minagawa J."/>
            <person name="Obokata J."/>
            <person name="Shigenobu S."/>
        </authorList>
    </citation>
    <scope>NUCLEOTIDE SEQUENCE [LARGE SCALE GENOMIC DNA]</scope>
</reference>
<organism evidence="1 2">
    <name type="scientific">Elysia marginata</name>
    <dbReference type="NCBI Taxonomy" id="1093978"/>
    <lineage>
        <taxon>Eukaryota</taxon>
        <taxon>Metazoa</taxon>
        <taxon>Spiralia</taxon>
        <taxon>Lophotrochozoa</taxon>
        <taxon>Mollusca</taxon>
        <taxon>Gastropoda</taxon>
        <taxon>Heterobranchia</taxon>
        <taxon>Euthyneura</taxon>
        <taxon>Panpulmonata</taxon>
        <taxon>Sacoglossa</taxon>
        <taxon>Placobranchoidea</taxon>
        <taxon>Plakobranchidae</taxon>
        <taxon>Elysia</taxon>
    </lineage>
</organism>
<protein>
    <submittedName>
        <fullName evidence="1">Uncharacterized protein</fullName>
    </submittedName>
</protein>
<name>A0AAV4I916_9GAST</name>
<proteinExistence type="predicted"/>
<dbReference type="AlphaFoldDB" id="A0AAV4I916"/>
<sequence>MPHHYIFFHLNGISENSDAKYDDLPKLSLMAELWYFTNASAASFHQDCRSRSPPMINRSSPYFRLACFRHLLHTWLADAGGLGDMWISDSYLFRYQQAKPETLLKTCSALLDEIPSELPNYVIEVMVKLSMVLPDILEKSINSKYMRLTRGFPGTLFHRRNLKTELQSRGLSGYAKPGYSLEIFSADTLPDRSIHCILILFYPKTFTVWSGRVDCYYLCKPRNTTVIRTIDANSSLQSLKKEVRDIVSAFDDTLIKETWHCIGLFPGVCDTAHRVYRHDVCELLNSRIRLLARTIDSLVSRIALQHSHNSRNIIPSKLQGVLEMFKVQVYYRHPGSYACYSTAMSPFLFQDSLRISKTYVRLVDAIRSSLHIDFQEELDYFDENNMRHVLFKLSHVSLRFWPFHMIVKGLEVLDNALKICDQL</sequence>
<dbReference type="Proteomes" id="UP000762676">
    <property type="component" value="Unassembled WGS sequence"/>
</dbReference>
<comment type="caution">
    <text evidence="1">The sequence shown here is derived from an EMBL/GenBank/DDBJ whole genome shotgun (WGS) entry which is preliminary data.</text>
</comment>
<gene>
    <name evidence="1" type="ORF">ElyMa_001213500</name>
</gene>
<evidence type="ECO:0000313" key="2">
    <source>
        <dbReference type="Proteomes" id="UP000762676"/>
    </source>
</evidence>
<dbReference type="EMBL" id="BMAT01002394">
    <property type="protein sequence ID" value="GFS05992.1"/>
    <property type="molecule type" value="Genomic_DNA"/>
</dbReference>